<dbReference type="EnsemblMetazoa" id="GAUT017907-RA">
    <property type="protein sequence ID" value="GAUT017907-PA"/>
    <property type="gene ID" value="GAUT017907"/>
</dbReference>
<organism evidence="1 2">
    <name type="scientific">Glossina austeni</name>
    <name type="common">Savannah tsetse fly</name>
    <dbReference type="NCBI Taxonomy" id="7395"/>
    <lineage>
        <taxon>Eukaryota</taxon>
        <taxon>Metazoa</taxon>
        <taxon>Ecdysozoa</taxon>
        <taxon>Arthropoda</taxon>
        <taxon>Hexapoda</taxon>
        <taxon>Insecta</taxon>
        <taxon>Pterygota</taxon>
        <taxon>Neoptera</taxon>
        <taxon>Endopterygota</taxon>
        <taxon>Diptera</taxon>
        <taxon>Brachycera</taxon>
        <taxon>Muscomorpha</taxon>
        <taxon>Hippoboscoidea</taxon>
        <taxon>Glossinidae</taxon>
        <taxon>Glossina</taxon>
    </lineage>
</organism>
<dbReference type="Proteomes" id="UP000078200">
    <property type="component" value="Unassembled WGS sequence"/>
</dbReference>
<dbReference type="AlphaFoldDB" id="A0A1A9UWC5"/>
<name>A0A1A9UWC5_GLOAU</name>
<dbReference type="VEuPathDB" id="VectorBase:GAUT017907"/>
<accession>A0A1A9UWC5</accession>
<evidence type="ECO:0000313" key="2">
    <source>
        <dbReference type="Proteomes" id="UP000078200"/>
    </source>
</evidence>
<reference evidence="1" key="1">
    <citation type="submission" date="2020-05" db="UniProtKB">
        <authorList>
            <consortium name="EnsemblMetazoa"/>
        </authorList>
    </citation>
    <scope>IDENTIFICATION</scope>
    <source>
        <strain evidence="1">TTRI</strain>
    </source>
</reference>
<keyword evidence="2" id="KW-1185">Reference proteome</keyword>
<sequence>MEILNTLLDPAKRKSCKPTSLCKDSVNTYPAIQPDDKDLSTDLVKSQRLIFRFHPFGQINGIHYKATTFSSVIVMCIKFCGQDGRSSIDDDGGVMLMCLQQYSATTKLPALLDFVRPRWRILLMVF</sequence>
<proteinExistence type="predicted"/>
<protein>
    <submittedName>
        <fullName evidence="1">Uncharacterized protein</fullName>
    </submittedName>
</protein>
<evidence type="ECO:0000313" key="1">
    <source>
        <dbReference type="EnsemblMetazoa" id="GAUT017907-PA"/>
    </source>
</evidence>